<dbReference type="PANTHER" id="PTHR32305">
    <property type="match status" value="1"/>
</dbReference>
<dbReference type="GO" id="GO:0005576">
    <property type="term" value="C:extracellular region"/>
    <property type="evidence" value="ECO:0007669"/>
    <property type="project" value="UniProtKB-SubCell"/>
</dbReference>
<dbReference type="InterPro" id="IPR050708">
    <property type="entry name" value="T6SS_VgrG/RHS"/>
</dbReference>
<dbReference type="OrthoDB" id="291011at2"/>
<dbReference type="Gene3D" id="2.180.10.10">
    <property type="entry name" value="RHS repeat-associated core"/>
    <property type="match status" value="2"/>
</dbReference>
<proteinExistence type="predicted"/>
<name>A0A1H9WTU8_9PSEU</name>
<evidence type="ECO:0000259" key="9">
    <source>
        <dbReference type="Pfam" id="PF25023"/>
    </source>
</evidence>
<feature type="domain" description="Teneurin-like YD-shell" evidence="9">
    <location>
        <begin position="1582"/>
        <end position="1779"/>
    </location>
</feature>
<keyword evidence="4" id="KW-0843">Virulence</keyword>
<dbReference type="InterPro" id="IPR056823">
    <property type="entry name" value="TEN-like_YD-shell"/>
</dbReference>
<accession>A0A1H9WTU8</accession>
<dbReference type="InterPro" id="IPR003284">
    <property type="entry name" value="Sal_SpvB"/>
</dbReference>
<dbReference type="GO" id="GO:0005737">
    <property type="term" value="C:cytoplasm"/>
    <property type="evidence" value="ECO:0007669"/>
    <property type="project" value="InterPro"/>
</dbReference>
<dbReference type="InterPro" id="IPR045619">
    <property type="entry name" value="DUF6443"/>
</dbReference>
<dbReference type="PANTHER" id="PTHR32305:SF17">
    <property type="entry name" value="TRNA NUCLEASE WAPA"/>
    <property type="match status" value="1"/>
</dbReference>
<dbReference type="EMBL" id="FOFT01000012">
    <property type="protein sequence ID" value="SES37107.1"/>
    <property type="molecule type" value="Genomic_DNA"/>
</dbReference>
<gene>
    <name evidence="10" type="ORF">SAMN05216195_112206</name>
</gene>
<keyword evidence="6" id="KW-0732">Signal</keyword>
<evidence type="ECO:0000256" key="6">
    <source>
        <dbReference type="SAM" id="SignalP"/>
    </source>
</evidence>
<dbReference type="Pfam" id="PF20041">
    <property type="entry name" value="DUF6443"/>
    <property type="match status" value="1"/>
</dbReference>
<evidence type="ECO:0000256" key="2">
    <source>
        <dbReference type="ARBA" id="ARBA00022525"/>
    </source>
</evidence>
<evidence type="ECO:0000256" key="3">
    <source>
        <dbReference type="ARBA" id="ARBA00022737"/>
    </source>
</evidence>
<feature type="chain" id="PRO_5011474908" evidence="6">
    <location>
        <begin position="31"/>
        <end position="2047"/>
    </location>
</feature>
<dbReference type="RefSeq" id="WP_114773809.1">
    <property type="nucleotide sequence ID" value="NZ_FOFT01000012.1"/>
</dbReference>
<evidence type="ECO:0000256" key="1">
    <source>
        <dbReference type="ARBA" id="ARBA00004613"/>
    </source>
</evidence>
<dbReference type="NCBIfam" id="TIGR03696">
    <property type="entry name" value="Rhs_assc_core"/>
    <property type="match status" value="1"/>
</dbReference>
<dbReference type="Pfam" id="PF22322">
    <property type="entry name" value="DUF6973"/>
    <property type="match status" value="1"/>
</dbReference>
<evidence type="ECO:0000256" key="5">
    <source>
        <dbReference type="SAM" id="MobiDB-lite"/>
    </source>
</evidence>
<keyword evidence="3" id="KW-0677">Repeat</keyword>
<dbReference type="InterPro" id="IPR022385">
    <property type="entry name" value="Rhs_assc_core"/>
</dbReference>
<dbReference type="InterPro" id="IPR006530">
    <property type="entry name" value="YD"/>
</dbReference>
<comment type="subcellular location">
    <subcellularLocation>
        <location evidence="1">Secreted</location>
    </subcellularLocation>
</comment>
<evidence type="ECO:0000313" key="11">
    <source>
        <dbReference type="Proteomes" id="UP000199028"/>
    </source>
</evidence>
<evidence type="ECO:0000259" key="8">
    <source>
        <dbReference type="Pfam" id="PF22322"/>
    </source>
</evidence>
<dbReference type="Pfam" id="PF05593">
    <property type="entry name" value="RHS_repeat"/>
    <property type="match status" value="2"/>
</dbReference>
<dbReference type="Pfam" id="PF03534">
    <property type="entry name" value="SpvB"/>
    <property type="match status" value="1"/>
</dbReference>
<protein>
    <submittedName>
        <fullName evidence="10">RHS repeat-associated core domain-containing protein</fullName>
    </submittedName>
</protein>
<dbReference type="Proteomes" id="UP000199028">
    <property type="component" value="Unassembled WGS sequence"/>
</dbReference>
<evidence type="ECO:0000256" key="4">
    <source>
        <dbReference type="ARBA" id="ARBA00023026"/>
    </source>
</evidence>
<dbReference type="InterPro" id="IPR031325">
    <property type="entry name" value="RHS_repeat"/>
</dbReference>
<feature type="region of interest" description="Disordered" evidence="5">
    <location>
        <begin position="2009"/>
        <end position="2047"/>
    </location>
</feature>
<feature type="domain" description="DUF6973" evidence="8">
    <location>
        <begin position="1891"/>
        <end position="1990"/>
    </location>
</feature>
<dbReference type="NCBIfam" id="TIGR01643">
    <property type="entry name" value="YD_repeat_2x"/>
    <property type="match status" value="4"/>
</dbReference>
<dbReference type="InterPro" id="IPR054246">
    <property type="entry name" value="DUF6973"/>
</dbReference>
<evidence type="ECO:0000259" key="7">
    <source>
        <dbReference type="Pfam" id="PF20041"/>
    </source>
</evidence>
<feature type="signal peptide" evidence="6">
    <location>
        <begin position="1"/>
        <end position="30"/>
    </location>
</feature>
<feature type="region of interest" description="Disordered" evidence="5">
    <location>
        <begin position="1799"/>
        <end position="1819"/>
    </location>
</feature>
<keyword evidence="11" id="KW-1185">Reference proteome</keyword>
<organism evidence="10 11">
    <name type="scientific">Lentzea flaviverrucosa</name>
    <dbReference type="NCBI Taxonomy" id="200379"/>
    <lineage>
        <taxon>Bacteria</taxon>
        <taxon>Bacillati</taxon>
        <taxon>Actinomycetota</taxon>
        <taxon>Actinomycetes</taxon>
        <taxon>Pseudonocardiales</taxon>
        <taxon>Pseudonocardiaceae</taxon>
        <taxon>Lentzea</taxon>
    </lineage>
</organism>
<evidence type="ECO:0000313" key="10">
    <source>
        <dbReference type="EMBL" id="SES37107.1"/>
    </source>
</evidence>
<keyword evidence="2" id="KW-0964">Secreted</keyword>
<reference evidence="11" key="1">
    <citation type="submission" date="2016-10" db="EMBL/GenBank/DDBJ databases">
        <authorList>
            <person name="Varghese N."/>
            <person name="Submissions S."/>
        </authorList>
    </citation>
    <scope>NUCLEOTIDE SEQUENCE [LARGE SCALE GENOMIC DNA]</scope>
    <source>
        <strain evidence="11">CGMCC 4.578</strain>
    </source>
</reference>
<sequence length="2047" mass="222049">MPTARSKRGLAVALTASLMSTMFAALPAQAAPYRPPTPAQQRVIAGDKAGVRTTEDVRTGKDFAGAAPTWPKASVGEVDLAAVVVNRSARAADGPVSVAAAEGVAKAKPKIRIETFDRDRTKAAGVDGVLFKVSGGPAKVEVNYSSFRWAHGGDWASRLRLVELPECALRTPEKPECAAKPVASRNDVAKGTVTAVEASPSGGAFLALAAGTSSGSGTYKATSLSASSTWSAGSNTGAFTWNYPLRMPPSLGGPTPAVAFAYSSASVDGRMVASNNQPSWIGEGFESGANFVERRYVSCADDLKDGARNTEETGDLCWRNENATLSMQGHSGELIKESATSNRWRLRNDDGTRVEFRVNANNGARNGEHWVVTTADGTQYWFGRSAQSVLNVPVAGNHATEPCSATLFKDSFCSQPYRWNLEYVVDLYDNTMTYSYDKETNKYARSNSTTELSEYDRASVLRQIDYGTRSDNAYAAPMQVLFEPADRCLADCGTKDAAHWPDTPWDMECTTTPCLVGSPTFWTTKRLVSVTTKTGGSPVEKWTLGHSFPDPGDGTRAGLWLDKISHVGLVGGETPVPDVRFQGIQLSNRVDTHSDQLAAMKWWRLKTVFTDTGGRIDVTYADADCVAGTRVPNVNALQDNDLRCYPVRWKPDGNKDPFWDFFHTYVVKSVQESDLTGGSVRVVTDYEYVGAPAWRHVDDDGLTKAENMTWSVWRGYGAVKARKGDPGEQTLTERRYFRGMNGDKLPSGTRPASMPAIAVGDVPATPDEDAFAGTVREEIVHNGEAEVSATVNVPWQSNPTASRTINDVTVHSRFVGVSGKHTRMALDGGRGHRTTSSVTDFDQTYGMVTQTEARGDDKVVGDEKCTLTDYARNTSAWVIGTVSRKRDYVVNCAHAKAQWSLKDADIAGDVKTYYDGQGHGAAPTLGVPSKIESLKSYVGGVPAYVTDQVTERDVYGRITKTTDPKGTSTVAFTPAVGGPVTELLATNALGWTTKTVSQPAWGSPLSVEDPNGRRVEYGYDGLGRTTEVWPIGFSRAGLAAKKFAYRDRVDGTVAVSTSTLNSDRQYVTTHQLFDGLLRPRQTQAPDAAGGTSTTIVTDTHYDSAGREKRTNNAYRVSTPPGTDLFVATDALPSAATKTYDGAGREIITALRSNVPVASPGGTELFRTSTYYAGDRTDVTPPAGGVVTSTLVDVLGRKSELRQYHKGAVAGSATGFDATKYTYDLNGLLTEVSHPSGKKWQYAYDLRGRQVRATDPDRGVTESSYDDAGQLTSTKDGLNRTLAYTYDALGRKTSVRDDSATGAARSEWFYDTVSDGTIAKGALVKSVRHGELGDYVTEHTRLTFDYKPLATDFTVPNQEIGLGGTYSYEYNYYFDGSLNVAHLPATGDLKKETLEYAYDALNQINTQKTAYGVSQKTELVSGTAYTSFGELASTTMLGSGRTLTVVRGYEEHTRRLKEIHTSRQAGPTDIAKVSYSYDDAGNVTRVADSVSGDTQCFTIDHLRRLTEAWTPGSGKCGDERSVPGLGGPSKYWQSFTYNLAGDREKMVEHGTSAGDRTSDYVPTPGAHSLASTVTTDNAGSRTAAYTYDELGNTLTRPSPAGGTQMMTWDREGRVATTADESGQSSYVYDADGNRLVRRDPGGRTLYLPSQELRVTTSGVKQCTRYYTHGGQTIAMRTSTGLTWMSSDQHGTTQITVNALNQNVTTRRTLPFGEVRGGTGTWPARLDKGFVGGTLDNTGLTHVGAREYDPALGRFISVDPVMDVADPQQWNGYAYSNNSPVTFSDPTGLWCDGCNDGKGWPAEHGYPESGSDPAPSQPQAPTDEWDLQRIFEEYQVEADPRGVYKFPAFKGASLTEAEWDALIVRACDERISIRSFKGCGPYDTPQFYNLLATMFAYQQVAQNVSERLYPGENLAGGKMDAFRHTYWNMLMARKYGVEFAAEFTTAHERGASNSDIQEPMDLYNNELGRLAAVNFKDDGKFESDIKYVKDLVDSGKALVIGPDYKLRRSNEVPNGYKYDEKGEPAPVRRGVAPSQLPCSLSGGGPCADR</sequence>
<feature type="domain" description="DUF6443" evidence="7">
    <location>
        <begin position="1056"/>
        <end position="1140"/>
    </location>
</feature>
<dbReference type="Pfam" id="PF25023">
    <property type="entry name" value="TEN_YD-shell"/>
    <property type="match status" value="1"/>
</dbReference>